<evidence type="ECO:0008006" key="4">
    <source>
        <dbReference type="Google" id="ProtNLM"/>
    </source>
</evidence>
<reference evidence="2 3" key="1">
    <citation type="submission" date="2019-05" db="EMBL/GenBank/DDBJ databases">
        <title>Another draft genome of Portunus trituberculatus and its Hox gene families provides insights of decapod evolution.</title>
        <authorList>
            <person name="Jeong J.-H."/>
            <person name="Song I."/>
            <person name="Kim S."/>
            <person name="Choi T."/>
            <person name="Kim D."/>
            <person name="Ryu S."/>
            <person name="Kim W."/>
        </authorList>
    </citation>
    <scope>NUCLEOTIDE SEQUENCE [LARGE SCALE GENOMIC DNA]</scope>
    <source>
        <tissue evidence="2">Muscle</tissue>
    </source>
</reference>
<dbReference type="EMBL" id="VSRR010028935">
    <property type="protein sequence ID" value="MPC69141.1"/>
    <property type="molecule type" value="Genomic_DNA"/>
</dbReference>
<protein>
    <recommendedName>
        <fullName evidence="4">Secreted protein</fullName>
    </recommendedName>
</protein>
<evidence type="ECO:0000313" key="3">
    <source>
        <dbReference type="Proteomes" id="UP000324222"/>
    </source>
</evidence>
<keyword evidence="3" id="KW-1185">Reference proteome</keyword>
<gene>
    <name evidence="2" type="ORF">E2C01_063356</name>
</gene>
<organism evidence="2 3">
    <name type="scientific">Portunus trituberculatus</name>
    <name type="common">Swimming crab</name>
    <name type="synonym">Neptunus trituberculatus</name>
    <dbReference type="NCBI Taxonomy" id="210409"/>
    <lineage>
        <taxon>Eukaryota</taxon>
        <taxon>Metazoa</taxon>
        <taxon>Ecdysozoa</taxon>
        <taxon>Arthropoda</taxon>
        <taxon>Crustacea</taxon>
        <taxon>Multicrustacea</taxon>
        <taxon>Malacostraca</taxon>
        <taxon>Eumalacostraca</taxon>
        <taxon>Eucarida</taxon>
        <taxon>Decapoda</taxon>
        <taxon>Pleocyemata</taxon>
        <taxon>Brachyura</taxon>
        <taxon>Eubrachyura</taxon>
        <taxon>Portunoidea</taxon>
        <taxon>Portunidae</taxon>
        <taxon>Portuninae</taxon>
        <taxon>Portunus</taxon>
    </lineage>
</organism>
<accession>A0A5B7H8Y4</accession>
<proteinExistence type="predicted"/>
<dbReference type="Proteomes" id="UP000324222">
    <property type="component" value="Unassembled WGS sequence"/>
</dbReference>
<keyword evidence="1" id="KW-0732">Signal</keyword>
<feature type="signal peptide" evidence="1">
    <location>
        <begin position="1"/>
        <end position="17"/>
    </location>
</feature>
<comment type="caution">
    <text evidence="2">The sequence shown here is derived from an EMBL/GenBank/DDBJ whole genome shotgun (WGS) entry which is preliminary data.</text>
</comment>
<feature type="chain" id="PRO_5022866523" description="Secreted protein" evidence="1">
    <location>
        <begin position="18"/>
        <end position="82"/>
    </location>
</feature>
<evidence type="ECO:0000313" key="2">
    <source>
        <dbReference type="EMBL" id="MPC69141.1"/>
    </source>
</evidence>
<dbReference type="AlphaFoldDB" id="A0A5B7H8Y4"/>
<sequence length="82" mass="8547">MLPYVLWLCVTPLPTHLSLFPTQLGETHASPGILLAFVCSAVTHCCGPCTASPTSTSSDSSCLDSILITVATNYQASPRPPG</sequence>
<name>A0A5B7H8Y4_PORTR</name>
<evidence type="ECO:0000256" key="1">
    <source>
        <dbReference type="SAM" id="SignalP"/>
    </source>
</evidence>